<keyword evidence="1" id="KW-0812">Transmembrane</keyword>
<evidence type="ECO:0000313" key="2">
    <source>
        <dbReference type="EMBL" id="OHA00337.1"/>
    </source>
</evidence>
<dbReference type="STRING" id="1802271.A3C11_01325"/>
<reference evidence="2 3" key="1">
    <citation type="journal article" date="2016" name="Nat. Commun.">
        <title>Thousands of microbial genomes shed light on interconnected biogeochemical processes in an aquifer system.</title>
        <authorList>
            <person name="Anantharaman K."/>
            <person name="Brown C.T."/>
            <person name="Hug L.A."/>
            <person name="Sharon I."/>
            <person name="Castelle C.J."/>
            <person name="Probst A.J."/>
            <person name="Thomas B.C."/>
            <person name="Singh A."/>
            <person name="Wilkins M.J."/>
            <person name="Karaoz U."/>
            <person name="Brodie E.L."/>
            <person name="Williams K.H."/>
            <person name="Hubbard S.S."/>
            <person name="Banfield J.F."/>
        </authorList>
    </citation>
    <scope>NUCLEOTIDE SEQUENCE [LARGE SCALE GENOMIC DNA]</scope>
</reference>
<comment type="caution">
    <text evidence="2">The sequence shown here is derived from an EMBL/GenBank/DDBJ whole genome shotgun (WGS) entry which is preliminary data.</text>
</comment>
<sequence>MSDGLISQQARATITIGKTMGGLLFVIGVLATALSLLGTGGVFLYKGVLQKQLDDPANGLKKQVSDLEDKLRTSGVNQQMLDLDKKLTSARQVLAGHVVSSNVLDLLEENTLTQVRFSSFAFAAPPRQVDLTGEAAGYETLAQQVRVFESLPDVDAVSFGGLQLGEKGLLSFKMSIVVNPALLLWRGQ</sequence>
<organism evidence="2 3">
    <name type="scientific">Candidatus Sungbacteria bacterium RIFCSPHIGHO2_02_FULL_49_12</name>
    <dbReference type="NCBI Taxonomy" id="1802271"/>
    <lineage>
        <taxon>Bacteria</taxon>
        <taxon>Candidatus Sungiibacteriota</taxon>
    </lineage>
</organism>
<evidence type="ECO:0008006" key="4">
    <source>
        <dbReference type="Google" id="ProtNLM"/>
    </source>
</evidence>
<dbReference type="Proteomes" id="UP000177362">
    <property type="component" value="Unassembled WGS sequence"/>
</dbReference>
<gene>
    <name evidence="2" type="ORF">A3C11_01325</name>
</gene>
<dbReference type="EMBL" id="MHQJ01000051">
    <property type="protein sequence ID" value="OHA00337.1"/>
    <property type="molecule type" value="Genomic_DNA"/>
</dbReference>
<name>A0A1G2KLK5_9BACT</name>
<proteinExistence type="predicted"/>
<evidence type="ECO:0000313" key="3">
    <source>
        <dbReference type="Proteomes" id="UP000177362"/>
    </source>
</evidence>
<evidence type="ECO:0000256" key="1">
    <source>
        <dbReference type="SAM" id="Phobius"/>
    </source>
</evidence>
<accession>A0A1G2KLK5</accession>
<protein>
    <recommendedName>
        <fullName evidence="4">PilN domain-containing protein</fullName>
    </recommendedName>
</protein>
<dbReference type="AlphaFoldDB" id="A0A1G2KLK5"/>
<keyword evidence="1" id="KW-1133">Transmembrane helix</keyword>
<keyword evidence="1" id="KW-0472">Membrane</keyword>
<feature type="transmembrane region" description="Helical" evidence="1">
    <location>
        <begin position="21"/>
        <end position="45"/>
    </location>
</feature>